<dbReference type="GO" id="GO:0030170">
    <property type="term" value="F:pyridoxal phosphate binding"/>
    <property type="evidence" value="ECO:0007669"/>
    <property type="project" value="InterPro"/>
</dbReference>
<comment type="cofactor">
    <cofactor evidence="2 12">
        <name>pyridoxal 5'-phosphate</name>
        <dbReference type="ChEBI" id="CHEBI:597326"/>
    </cofactor>
</comment>
<dbReference type="PANTHER" id="PTHR11468:SF3">
    <property type="entry name" value="GLYCOGEN PHOSPHORYLASE, LIVER FORM"/>
    <property type="match status" value="1"/>
</dbReference>
<comment type="similarity">
    <text evidence="3 12">Belongs to the glycogen phosphorylase family.</text>
</comment>
<dbReference type="InterPro" id="IPR035090">
    <property type="entry name" value="Pyridoxal_P_attach_site"/>
</dbReference>
<dbReference type="Pfam" id="PF00343">
    <property type="entry name" value="Phosphorylase"/>
    <property type="match status" value="1"/>
</dbReference>
<evidence type="ECO:0000313" key="14">
    <source>
        <dbReference type="Proteomes" id="UP000317593"/>
    </source>
</evidence>
<gene>
    <name evidence="13" type="ORF">SAMN06265218_10155</name>
</gene>
<dbReference type="Gene3D" id="3.40.50.2000">
    <property type="entry name" value="Glycogen Phosphorylase B"/>
    <property type="match status" value="2"/>
</dbReference>
<dbReference type="PIRSF" id="PIRSF000460">
    <property type="entry name" value="Pprylas_GlgP"/>
    <property type="match status" value="1"/>
</dbReference>
<evidence type="ECO:0000256" key="2">
    <source>
        <dbReference type="ARBA" id="ARBA00001933"/>
    </source>
</evidence>
<evidence type="ECO:0000256" key="11">
    <source>
        <dbReference type="PIRSR" id="PIRSR000460-1"/>
    </source>
</evidence>
<keyword evidence="9 12" id="KW-0119">Carbohydrate metabolism</keyword>
<keyword evidence="4" id="KW-0597">Phosphoprotein</keyword>
<evidence type="ECO:0000256" key="6">
    <source>
        <dbReference type="ARBA" id="ARBA00022676"/>
    </source>
</evidence>
<dbReference type="GO" id="GO:0008184">
    <property type="term" value="F:glycogen phosphorylase activity"/>
    <property type="evidence" value="ECO:0007669"/>
    <property type="project" value="InterPro"/>
</dbReference>
<sequence length="822" mass="94722">MPTDIPHDLQPRTGMDVDAFREDIKQHLQYTLAKDQYVSTEWDHYHSVVMTVMDRLHDRWIDTQQRYYQQKAKRVYYLSMEYLIGRLLDNMLINLGLQDVAAEAIEGLGLDYDVLRETEVDAGLGNGGLGRLAACFLDSMATLGVPAIGYGIRYDYGIFDQDIVDGWQVEKPDLWLEYGYPWSIVRPRKKYKIQFYGETTASKDARGRLHFDWVNTHKVNALAYDTPIPGFQNGVVNTLRLWKATSDEGFDLKSFNQGDYIDAVRNNLLEENISRVLYPNDKVFKGQELRLKQEYFLVSASLQDAMQRFKKQFDDLRKIPAQMAVQCNDTHPNLAIPELMRVLMDEEELEWEPAWDIVTRTMNYTNHTLMPEALEQWPVSLMSNLLPRHTQIIREIDRRFLNTIRVSGRTREQRERMRIVSNEMNARVRMGNLGIVGAKKVNGVSQLHSDLMKKTIFKDFAQEFPGKFTNVTNGITPRRWLRQCNRGLAGLISDRIGEEWMTHLDQLKRVQDFTEDDSFRESVQQIKLANKKRLADYVKRQHGVGINPHSIFDIQIKRIHEYKRQLMAVMHAVTLYNRLKENPGADIEPRTLLFAGKAAPGYTMAKLHIKLINSVAEIINNDPDVSDTLRVLFLPDYSVSLAEKMIPAADLSEQISTAGMEASGTGNMKFALNGALTIGTLDGANIEIREQVGPDNIFIFGFTVDEIDAIRQNGYEPKAIYEEDQELKQVIDQIHSGYFSPEAPNLFHPITNALLNEGDYFMVLGDYRSYVDKQAEVERVYKQQPEWTRKAIINIANMGHFSSDRSIRDYCERIWDVEVREG</sequence>
<dbReference type="GO" id="GO:0005980">
    <property type="term" value="P:glycogen catabolic process"/>
    <property type="evidence" value="ECO:0007669"/>
    <property type="project" value="TreeGrafter"/>
</dbReference>
<reference evidence="13 14" key="1">
    <citation type="submission" date="2017-05" db="EMBL/GenBank/DDBJ databases">
        <authorList>
            <person name="Varghese N."/>
            <person name="Submissions S."/>
        </authorList>
    </citation>
    <scope>NUCLEOTIDE SEQUENCE [LARGE SCALE GENOMIC DNA]</scope>
    <source>
        <strain evidence="13 14">DSM 21194</strain>
    </source>
</reference>
<feature type="modified residue" description="N6-(pyridoxal phosphate)lysine" evidence="11">
    <location>
        <position position="669"/>
    </location>
</feature>
<name>A0A521AD95_9BACT</name>
<proteinExistence type="inferred from homology"/>
<comment type="function">
    <text evidence="12">Allosteric enzyme that catalyzes the rate-limiting step in glycogen catabolism, the phosphorolytic cleavage of glycogen to produce glucose-1-phosphate, and plays a central role in maintaining cellular and organismal glucose homeostasis.</text>
</comment>
<evidence type="ECO:0000256" key="12">
    <source>
        <dbReference type="RuleBase" id="RU000587"/>
    </source>
</evidence>
<dbReference type="CDD" id="cd04300">
    <property type="entry name" value="GT35_Glycogen_Phosphorylase"/>
    <property type="match status" value="1"/>
</dbReference>
<dbReference type="FunFam" id="3.40.50.2000:FF:000153">
    <property type="entry name" value="Alpha-1,4 glucan phosphorylase"/>
    <property type="match status" value="1"/>
</dbReference>
<dbReference type="InterPro" id="IPR011833">
    <property type="entry name" value="Glycg_phsphrylas"/>
</dbReference>
<evidence type="ECO:0000256" key="7">
    <source>
        <dbReference type="ARBA" id="ARBA00022679"/>
    </source>
</evidence>
<evidence type="ECO:0000313" key="13">
    <source>
        <dbReference type="EMBL" id="SMO32769.1"/>
    </source>
</evidence>
<dbReference type="AlphaFoldDB" id="A0A521AD95"/>
<keyword evidence="5" id="KW-0321">Glycogen metabolism</keyword>
<dbReference type="PANTHER" id="PTHR11468">
    <property type="entry name" value="GLYCOGEN PHOSPHORYLASE"/>
    <property type="match status" value="1"/>
</dbReference>
<evidence type="ECO:0000256" key="5">
    <source>
        <dbReference type="ARBA" id="ARBA00022600"/>
    </source>
</evidence>
<keyword evidence="14" id="KW-1185">Reference proteome</keyword>
<dbReference type="GO" id="GO:0005737">
    <property type="term" value="C:cytoplasm"/>
    <property type="evidence" value="ECO:0007669"/>
    <property type="project" value="TreeGrafter"/>
</dbReference>
<dbReference type="Proteomes" id="UP000317593">
    <property type="component" value="Unassembled WGS sequence"/>
</dbReference>
<protein>
    <recommendedName>
        <fullName evidence="12">Alpha-1,4 glucan phosphorylase</fullName>
        <ecNumber evidence="12">2.4.1.1</ecNumber>
    </recommendedName>
</protein>
<comment type="function">
    <text evidence="10">Phosphorylase is an important allosteric enzyme in carbohydrate metabolism. Enzymes from different sources differ in their regulatory mechanisms and in their natural substrates. However, all known phosphorylases share catalytic and structural properties.</text>
</comment>
<evidence type="ECO:0000256" key="1">
    <source>
        <dbReference type="ARBA" id="ARBA00001275"/>
    </source>
</evidence>
<dbReference type="SUPFAM" id="SSF53756">
    <property type="entry name" value="UDP-Glycosyltransferase/glycogen phosphorylase"/>
    <property type="match status" value="1"/>
</dbReference>
<keyword evidence="6 12" id="KW-0328">Glycosyltransferase</keyword>
<keyword evidence="7 12" id="KW-0808">Transferase</keyword>
<evidence type="ECO:0000256" key="4">
    <source>
        <dbReference type="ARBA" id="ARBA00022553"/>
    </source>
</evidence>
<keyword evidence="8 11" id="KW-0663">Pyridoxal phosphate</keyword>
<dbReference type="InterPro" id="IPR000811">
    <property type="entry name" value="Glyco_trans_35"/>
</dbReference>
<dbReference type="EC" id="2.4.1.1" evidence="12"/>
<evidence type="ECO:0000256" key="9">
    <source>
        <dbReference type="ARBA" id="ARBA00023277"/>
    </source>
</evidence>
<organism evidence="13 14">
    <name type="scientific">Fodinibius sediminis</name>
    <dbReference type="NCBI Taxonomy" id="1214077"/>
    <lineage>
        <taxon>Bacteria</taxon>
        <taxon>Pseudomonadati</taxon>
        <taxon>Balneolota</taxon>
        <taxon>Balneolia</taxon>
        <taxon>Balneolales</taxon>
        <taxon>Balneolaceae</taxon>
        <taxon>Fodinibius</taxon>
    </lineage>
</organism>
<dbReference type="RefSeq" id="WP_142712546.1">
    <property type="nucleotide sequence ID" value="NZ_FXTH01000001.1"/>
</dbReference>
<evidence type="ECO:0000256" key="10">
    <source>
        <dbReference type="ARBA" id="ARBA00025174"/>
    </source>
</evidence>
<dbReference type="PROSITE" id="PS00102">
    <property type="entry name" value="PHOSPHORYLASE"/>
    <property type="match status" value="1"/>
</dbReference>
<evidence type="ECO:0000256" key="3">
    <source>
        <dbReference type="ARBA" id="ARBA00006047"/>
    </source>
</evidence>
<dbReference type="FunFam" id="3.40.50.2000:FF:000005">
    <property type="entry name" value="Alpha-1,4 glucan phosphorylase"/>
    <property type="match status" value="1"/>
</dbReference>
<dbReference type="OrthoDB" id="9760804at2"/>
<dbReference type="EMBL" id="FXTH01000001">
    <property type="protein sequence ID" value="SMO32769.1"/>
    <property type="molecule type" value="Genomic_DNA"/>
</dbReference>
<evidence type="ECO:0000256" key="8">
    <source>
        <dbReference type="ARBA" id="ARBA00022898"/>
    </source>
</evidence>
<dbReference type="NCBIfam" id="TIGR02093">
    <property type="entry name" value="P_ylase"/>
    <property type="match status" value="1"/>
</dbReference>
<comment type="catalytic activity">
    <reaction evidence="1 12">
        <text>[(1-&gt;4)-alpha-D-glucosyl](n) + phosphate = [(1-&gt;4)-alpha-D-glucosyl](n-1) + alpha-D-glucose 1-phosphate</text>
        <dbReference type="Rhea" id="RHEA:41732"/>
        <dbReference type="Rhea" id="RHEA-COMP:9584"/>
        <dbReference type="Rhea" id="RHEA-COMP:9586"/>
        <dbReference type="ChEBI" id="CHEBI:15444"/>
        <dbReference type="ChEBI" id="CHEBI:43474"/>
        <dbReference type="ChEBI" id="CHEBI:58601"/>
        <dbReference type="EC" id="2.4.1.1"/>
    </reaction>
</comment>
<accession>A0A521AD95</accession>